<sequence length="186" mass="20040">MRAKALVTVSLLVSLLSGCSSLHSGAGYGTKCPKDLDSQLKAIQAKQVFADLAQDLCGSRDSYGTVLVTDFVDLESLAPNASGILMGEWMRSSLSSVCGYDIQQAEFGRYFTLGANGLAVLTRRGEAIRKDEVKNADIVVGTFSQSADKLVLFAKKFNLNGNVITKMSSKEIVFSCTDWGTDYSVR</sequence>
<reference evidence="3" key="1">
    <citation type="submission" date="2020-12" db="EMBL/GenBank/DDBJ databases">
        <title>Geomonas sp. Red875, isolated from river sediment.</title>
        <authorList>
            <person name="Xu Z."/>
            <person name="Zhang Z."/>
            <person name="Masuda Y."/>
            <person name="Itoh H."/>
            <person name="Senoo K."/>
        </authorList>
    </citation>
    <scope>NUCLEOTIDE SEQUENCE</scope>
    <source>
        <strain evidence="3">Red875</strain>
    </source>
</reference>
<name>A0A8J7M187_9BACT</name>
<protein>
    <recommendedName>
        <fullName evidence="2">FlgO domain-containing protein</fullName>
    </recommendedName>
</protein>
<gene>
    <name evidence="3" type="ORF">JFN93_18890</name>
</gene>
<dbReference type="InterPro" id="IPR041215">
    <property type="entry name" value="FlgO_dom"/>
</dbReference>
<evidence type="ECO:0000313" key="4">
    <source>
        <dbReference type="Proteomes" id="UP000636888"/>
    </source>
</evidence>
<dbReference type="Proteomes" id="UP000636888">
    <property type="component" value="Unassembled WGS sequence"/>
</dbReference>
<feature type="domain" description="FlgO" evidence="2">
    <location>
        <begin position="50"/>
        <end position="172"/>
    </location>
</feature>
<evidence type="ECO:0000256" key="1">
    <source>
        <dbReference type="SAM" id="SignalP"/>
    </source>
</evidence>
<feature type="signal peptide" evidence="1">
    <location>
        <begin position="1"/>
        <end position="26"/>
    </location>
</feature>
<dbReference type="PROSITE" id="PS51257">
    <property type="entry name" value="PROKAR_LIPOPROTEIN"/>
    <property type="match status" value="1"/>
</dbReference>
<comment type="caution">
    <text evidence="3">The sequence shown here is derived from an EMBL/GenBank/DDBJ whole genome shotgun (WGS) entry which is preliminary data.</text>
</comment>
<dbReference type="RefSeq" id="WP_199385695.1">
    <property type="nucleotide sequence ID" value="NZ_JAEMHM010000017.1"/>
</dbReference>
<keyword evidence="4" id="KW-1185">Reference proteome</keyword>
<dbReference type="AlphaFoldDB" id="A0A8J7M187"/>
<dbReference type="EMBL" id="JAEMHM010000017">
    <property type="protein sequence ID" value="MBJ6726782.1"/>
    <property type="molecule type" value="Genomic_DNA"/>
</dbReference>
<evidence type="ECO:0000259" key="2">
    <source>
        <dbReference type="Pfam" id="PF17680"/>
    </source>
</evidence>
<organism evidence="3 4">
    <name type="scientific">Geomesophilobacter sediminis</name>
    <dbReference type="NCBI Taxonomy" id="2798584"/>
    <lineage>
        <taxon>Bacteria</taxon>
        <taxon>Pseudomonadati</taxon>
        <taxon>Thermodesulfobacteriota</taxon>
        <taxon>Desulfuromonadia</taxon>
        <taxon>Geobacterales</taxon>
        <taxon>Geobacteraceae</taxon>
        <taxon>Geomesophilobacter</taxon>
    </lineage>
</organism>
<feature type="chain" id="PRO_5035183648" description="FlgO domain-containing protein" evidence="1">
    <location>
        <begin position="27"/>
        <end position="186"/>
    </location>
</feature>
<accession>A0A8J7M187</accession>
<proteinExistence type="predicted"/>
<dbReference type="Pfam" id="PF17680">
    <property type="entry name" value="FlgO"/>
    <property type="match status" value="1"/>
</dbReference>
<keyword evidence="1" id="KW-0732">Signal</keyword>
<evidence type="ECO:0000313" key="3">
    <source>
        <dbReference type="EMBL" id="MBJ6726782.1"/>
    </source>
</evidence>